<feature type="domain" description="SusD-like N-terminal" evidence="8">
    <location>
        <begin position="28"/>
        <end position="225"/>
    </location>
</feature>
<dbReference type="GO" id="GO:0009279">
    <property type="term" value="C:cell outer membrane"/>
    <property type="evidence" value="ECO:0007669"/>
    <property type="project" value="UniProtKB-SubCell"/>
</dbReference>
<evidence type="ECO:0000313" key="12">
    <source>
        <dbReference type="Proteomes" id="UP000473905"/>
    </source>
</evidence>
<dbReference type="Pfam" id="PF07980">
    <property type="entry name" value="SusD_RagB"/>
    <property type="match status" value="1"/>
</dbReference>
<feature type="chain" id="PRO_5044593336" evidence="6">
    <location>
        <begin position="30"/>
        <end position="621"/>
    </location>
</feature>
<dbReference type="EMBL" id="QRJR01000004">
    <property type="protein sequence ID" value="RHH49729.1"/>
    <property type="molecule type" value="Genomic_DNA"/>
</dbReference>
<evidence type="ECO:0000256" key="2">
    <source>
        <dbReference type="ARBA" id="ARBA00006275"/>
    </source>
</evidence>
<evidence type="ECO:0000259" key="8">
    <source>
        <dbReference type="Pfam" id="PF14322"/>
    </source>
</evidence>
<evidence type="ECO:0000313" key="11">
    <source>
        <dbReference type="Proteomes" id="UP000283329"/>
    </source>
</evidence>
<dbReference type="Gene3D" id="1.25.40.390">
    <property type="match status" value="1"/>
</dbReference>
<keyword evidence="3 6" id="KW-0732">Signal</keyword>
<accession>A0A3E5I4G7</accession>
<evidence type="ECO:0000256" key="1">
    <source>
        <dbReference type="ARBA" id="ARBA00004442"/>
    </source>
</evidence>
<protein>
    <submittedName>
        <fullName evidence="10">RagB/SusD family nutrient uptake outer membrane protein</fullName>
    </submittedName>
</protein>
<evidence type="ECO:0000259" key="7">
    <source>
        <dbReference type="Pfam" id="PF07980"/>
    </source>
</evidence>
<gene>
    <name evidence="10" type="ORF">DW206_06880</name>
    <name evidence="9" type="ORF">F3D66_02165</name>
</gene>
<feature type="signal peptide" evidence="6">
    <location>
        <begin position="1"/>
        <end position="29"/>
    </location>
</feature>
<evidence type="ECO:0000313" key="10">
    <source>
        <dbReference type="EMBL" id="RHH49729.1"/>
    </source>
</evidence>
<organism evidence="10 11">
    <name type="scientific">Bacteroides ovatus</name>
    <dbReference type="NCBI Taxonomy" id="28116"/>
    <lineage>
        <taxon>Bacteria</taxon>
        <taxon>Pseudomonadati</taxon>
        <taxon>Bacteroidota</taxon>
        <taxon>Bacteroidia</taxon>
        <taxon>Bacteroidales</taxon>
        <taxon>Bacteroidaceae</taxon>
        <taxon>Bacteroides</taxon>
    </lineage>
</organism>
<dbReference type="SUPFAM" id="SSF48452">
    <property type="entry name" value="TPR-like"/>
    <property type="match status" value="1"/>
</dbReference>
<evidence type="ECO:0000256" key="3">
    <source>
        <dbReference type="ARBA" id="ARBA00022729"/>
    </source>
</evidence>
<dbReference type="InterPro" id="IPR011990">
    <property type="entry name" value="TPR-like_helical_dom_sf"/>
</dbReference>
<comment type="subcellular location">
    <subcellularLocation>
        <location evidence="1">Cell outer membrane</location>
    </subcellularLocation>
</comment>
<dbReference type="EMBL" id="VWKB01000002">
    <property type="protein sequence ID" value="KAA4104150.1"/>
    <property type="molecule type" value="Genomic_DNA"/>
</dbReference>
<sequence length="621" mass="71756">MFIMKSKYMKRIMLLATAVLTMSSCDSFLDTSPEDLRSPEQIYETYSSTQNAMFGVYSYIRGTYPFDMPDTYSTSDVDVAYTNTHTFDMGVWSASSAQYDRWYTFYKAIREATYFLQNVDKCPDPRLTYDTREQWKAEVRCVRAYYYAQLMRMYGPVILLKDEQPDFSGTDMFRERNTWDECVQWITEEFTDLIENSPLPLKSEGETYARMNRGIAKAYLARILLQSASPQFNGNPKYNNIRNADGTPLFPTTYDKNKWELARQAALSLIKDGNYELVKVNYESGANMGKIDPYTSYKSVFTTSQNKEMIFSYLEDGGGIDKRLAPNSNGGWGGGYNPTQEIVDAYAMAETGRFPITGYTNEDRTTPVIDPEAGYKEAGYSQFTNPCEGKERKTYNMFVGREPRFYVSIVYGGMSWFIPKKAGERIYLEMYKNGNNGPDASHNHFTTGYNLAKLAMPEYEASPTKNVKRELPYMRYAEILLNYVEATIEVGDLKDPNLFTFWNAIRNRAGLNDIEDAYPEAMNDQDKLRDLIHRERRVELAFEGINFYDCRRWLTAEATEKGNIHGMNIQAKGTPGKEEYPEDFFQRTVVEKRVFTPSFYLFPIPQSAINKNQDLVQNYKW</sequence>
<dbReference type="InterPro" id="IPR033985">
    <property type="entry name" value="SusD-like_N"/>
</dbReference>
<comment type="similarity">
    <text evidence="2">Belongs to the SusD family.</text>
</comment>
<reference evidence="10 11" key="1">
    <citation type="submission" date="2018-08" db="EMBL/GenBank/DDBJ databases">
        <title>A genome reference for cultivated species of the human gut microbiota.</title>
        <authorList>
            <person name="Zou Y."/>
            <person name="Xue W."/>
            <person name="Luo G."/>
        </authorList>
    </citation>
    <scope>NUCLEOTIDE SEQUENCE [LARGE SCALE GENOMIC DNA]</scope>
    <source>
        <strain evidence="10 11">AM17-48</strain>
    </source>
</reference>
<dbReference type="Proteomes" id="UP000283329">
    <property type="component" value="Unassembled WGS sequence"/>
</dbReference>
<keyword evidence="4" id="KW-0472">Membrane</keyword>
<dbReference type="Proteomes" id="UP000473905">
    <property type="component" value="Unassembled WGS sequence"/>
</dbReference>
<dbReference type="PROSITE" id="PS51257">
    <property type="entry name" value="PROKAR_LIPOPROTEIN"/>
    <property type="match status" value="1"/>
</dbReference>
<keyword evidence="12" id="KW-1185">Reference proteome</keyword>
<evidence type="ECO:0000256" key="5">
    <source>
        <dbReference type="ARBA" id="ARBA00023237"/>
    </source>
</evidence>
<proteinExistence type="inferred from homology"/>
<dbReference type="InterPro" id="IPR012944">
    <property type="entry name" value="SusD_RagB_dom"/>
</dbReference>
<name>A0A3E5I4G7_BACOV</name>
<dbReference type="AlphaFoldDB" id="A0A3E5I4G7"/>
<reference evidence="9 12" key="2">
    <citation type="journal article" date="2019" name="Nat. Med.">
        <title>A library of human gut bacterial isolates paired with longitudinal multiomics data enables mechanistic microbiome research.</title>
        <authorList>
            <person name="Poyet M."/>
            <person name="Groussin M."/>
            <person name="Gibbons S.M."/>
            <person name="Avila-Pacheco J."/>
            <person name="Jiang X."/>
            <person name="Kearney S.M."/>
            <person name="Perrotta A.R."/>
            <person name="Berdy B."/>
            <person name="Zhao S."/>
            <person name="Lieberman T.D."/>
            <person name="Swanson P.K."/>
            <person name="Smith M."/>
            <person name="Roesemann S."/>
            <person name="Alexander J.E."/>
            <person name="Rich S.A."/>
            <person name="Livny J."/>
            <person name="Vlamakis H."/>
            <person name="Clish C."/>
            <person name="Bullock K."/>
            <person name="Deik A."/>
            <person name="Scott J."/>
            <person name="Pierce K.A."/>
            <person name="Xavier R.J."/>
            <person name="Alm E.J."/>
        </authorList>
    </citation>
    <scope>NUCLEOTIDE SEQUENCE [LARGE SCALE GENOMIC DNA]</scope>
    <source>
        <strain evidence="9 12">BIOML-A134</strain>
    </source>
</reference>
<evidence type="ECO:0000256" key="6">
    <source>
        <dbReference type="SAM" id="SignalP"/>
    </source>
</evidence>
<evidence type="ECO:0000313" key="9">
    <source>
        <dbReference type="EMBL" id="KAA4104150.1"/>
    </source>
</evidence>
<feature type="domain" description="RagB/SusD" evidence="7">
    <location>
        <begin position="323"/>
        <end position="621"/>
    </location>
</feature>
<keyword evidence="5" id="KW-0998">Cell outer membrane</keyword>
<evidence type="ECO:0000256" key="4">
    <source>
        <dbReference type="ARBA" id="ARBA00023136"/>
    </source>
</evidence>
<comment type="caution">
    <text evidence="10">The sequence shown here is derived from an EMBL/GenBank/DDBJ whole genome shotgun (WGS) entry which is preliminary data.</text>
</comment>
<dbReference type="Pfam" id="PF14322">
    <property type="entry name" value="SusD-like_3"/>
    <property type="match status" value="1"/>
</dbReference>